<sequence length="219" mass="24306">MVKNKLKRSITYIILICLITPFLTGVLLVQPAMAADSSSYQNILKGLLMMFFLSFIVDEDDSTNDSSNSNITVPDIGNINDNLNQNNNYTRYQPRPGELETLAKAIYSEARGESYIGQVAVAAVILNRIESSKFPNSIDGVVYEKVNGAYAFSAVLDGQIDLNPNQTAYKVAKDALNGWDPTDGALYYYNPETATASWIFNNTETIKRIGNHVFARRKV</sequence>
<organism evidence="2 3">
    <name type="scientific">Selenihalanaerobacter shriftii</name>
    <dbReference type="NCBI Taxonomy" id="142842"/>
    <lineage>
        <taxon>Bacteria</taxon>
        <taxon>Bacillati</taxon>
        <taxon>Bacillota</taxon>
        <taxon>Clostridia</taxon>
        <taxon>Halanaerobiales</taxon>
        <taxon>Halobacteroidaceae</taxon>
        <taxon>Selenihalanaerobacter</taxon>
    </lineage>
</organism>
<evidence type="ECO:0000259" key="1">
    <source>
        <dbReference type="Pfam" id="PF07486"/>
    </source>
</evidence>
<reference evidence="3" key="1">
    <citation type="submission" date="2017-02" db="EMBL/GenBank/DDBJ databases">
        <authorList>
            <person name="Varghese N."/>
            <person name="Submissions S."/>
        </authorList>
    </citation>
    <scope>NUCLEOTIDE SEQUENCE [LARGE SCALE GENOMIC DNA]</scope>
    <source>
        <strain evidence="3">ATCC BAA-73</strain>
    </source>
</reference>
<dbReference type="OrthoDB" id="9785345at2"/>
<dbReference type="Pfam" id="PF07486">
    <property type="entry name" value="Hydrolase_2"/>
    <property type="match status" value="1"/>
</dbReference>
<gene>
    <name evidence="2" type="ORF">SAMN02745118_01248</name>
</gene>
<evidence type="ECO:0000313" key="2">
    <source>
        <dbReference type="EMBL" id="SJZ58142.1"/>
    </source>
</evidence>
<dbReference type="Gene3D" id="1.10.10.2520">
    <property type="entry name" value="Cell wall hydrolase SleB, domain 1"/>
    <property type="match status" value="1"/>
</dbReference>
<dbReference type="RefSeq" id="WP_078809735.1">
    <property type="nucleotide sequence ID" value="NZ_FUWM01000009.1"/>
</dbReference>
<dbReference type="AlphaFoldDB" id="A0A1T4LTW3"/>
<dbReference type="Proteomes" id="UP000190625">
    <property type="component" value="Unassembled WGS sequence"/>
</dbReference>
<dbReference type="Gene3D" id="6.20.240.60">
    <property type="match status" value="1"/>
</dbReference>
<keyword evidence="3" id="KW-1185">Reference proteome</keyword>
<dbReference type="STRING" id="142842.SAMN02745118_01248"/>
<dbReference type="GO" id="GO:0016787">
    <property type="term" value="F:hydrolase activity"/>
    <property type="evidence" value="ECO:0007669"/>
    <property type="project" value="InterPro"/>
</dbReference>
<name>A0A1T4LTW3_9FIRM</name>
<evidence type="ECO:0000313" key="3">
    <source>
        <dbReference type="Proteomes" id="UP000190625"/>
    </source>
</evidence>
<dbReference type="InterPro" id="IPR011105">
    <property type="entry name" value="Cell_wall_hydrolase_SleB"/>
</dbReference>
<dbReference type="EMBL" id="FUWM01000009">
    <property type="protein sequence ID" value="SJZ58142.1"/>
    <property type="molecule type" value="Genomic_DNA"/>
</dbReference>
<proteinExistence type="predicted"/>
<dbReference type="InterPro" id="IPR042047">
    <property type="entry name" value="SleB_dom1"/>
</dbReference>
<protein>
    <submittedName>
        <fullName evidence="2">N-acetylmuramoyl-L-alanine amidase</fullName>
    </submittedName>
</protein>
<feature type="domain" description="Cell wall hydrolase SleB" evidence="1">
    <location>
        <begin position="112"/>
        <end position="215"/>
    </location>
</feature>
<accession>A0A1T4LTW3</accession>